<dbReference type="GO" id="GO:0043531">
    <property type="term" value="F:ADP binding"/>
    <property type="evidence" value="ECO:0007669"/>
    <property type="project" value="TreeGrafter"/>
</dbReference>
<feature type="binding site" evidence="7">
    <location>
        <begin position="342"/>
        <end position="345"/>
    </location>
    <ligand>
        <name>ATP</name>
        <dbReference type="ChEBI" id="CHEBI:30616"/>
    </ligand>
</feature>
<dbReference type="STRING" id="1802559.A2372_02570"/>
<feature type="binding site" evidence="7 9">
    <location>
        <position position="316"/>
    </location>
    <ligand>
        <name>ATP</name>
        <dbReference type="ChEBI" id="CHEBI:30616"/>
    </ligand>
</feature>
<feature type="binding site" evidence="8">
    <location>
        <position position="168"/>
    </location>
    <ligand>
        <name>(2R)-3-phosphoglycerate</name>
        <dbReference type="ChEBI" id="CHEBI:58272"/>
    </ligand>
</feature>
<dbReference type="Gene3D" id="3.40.50.1260">
    <property type="entry name" value="Phosphoglycerate kinase, N-terminal domain"/>
    <property type="match status" value="3"/>
</dbReference>
<dbReference type="GO" id="GO:0005829">
    <property type="term" value="C:cytosol"/>
    <property type="evidence" value="ECO:0007669"/>
    <property type="project" value="TreeGrafter"/>
</dbReference>
<dbReference type="SUPFAM" id="SSF53748">
    <property type="entry name" value="Phosphoglycerate kinase"/>
    <property type="match status" value="1"/>
</dbReference>
<feature type="binding site" evidence="7">
    <location>
        <position position="135"/>
    </location>
    <ligand>
        <name>substrate</name>
    </ligand>
</feature>
<dbReference type="EC" id="2.7.2.3" evidence="2 7"/>
<comment type="catalytic activity">
    <reaction evidence="1 7 10">
        <text>(2R)-3-phosphoglycerate + ATP = (2R)-3-phospho-glyceroyl phosphate + ADP</text>
        <dbReference type="Rhea" id="RHEA:14801"/>
        <dbReference type="ChEBI" id="CHEBI:30616"/>
        <dbReference type="ChEBI" id="CHEBI:57604"/>
        <dbReference type="ChEBI" id="CHEBI:58272"/>
        <dbReference type="ChEBI" id="CHEBI:456216"/>
        <dbReference type="EC" id="2.7.2.3"/>
    </reaction>
</comment>
<comment type="pathway">
    <text evidence="7">Carbohydrate degradation; glycolysis; pyruvate from D-glyceraldehyde 3-phosphate: step 2/5.</text>
</comment>
<evidence type="ECO:0000256" key="3">
    <source>
        <dbReference type="ARBA" id="ARBA00022679"/>
    </source>
</evidence>
<name>A0A1F8DXJ7_9BACT</name>
<evidence type="ECO:0000313" key="11">
    <source>
        <dbReference type="EMBL" id="OGM93264.1"/>
    </source>
</evidence>
<comment type="subunit">
    <text evidence="7">Monomer.</text>
</comment>
<evidence type="ECO:0000256" key="10">
    <source>
        <dbReference type="RuleBase" id="RU000532"/>
    </source>
</evidence>
<dbReference type="EMBL" id="MGIT01000001">
    <property type="protein sequence ID" value="OGM93264.1"/>
    <property type="molecule type" value="Genomic_DNA"/>
</dbReference>
<evidence type="ECO:0000313" key="12">
    <source>
        <dbReference type="Proteomes" id="UP000176422"/>
    </source>
</evidence>
<feature type="binding site" evidence="8">
    <location>
        <position position="135"/>
    </location>
    <ligand>
        <name>(2R)-3-phosphoglycerate</name>
        <dbReference type="ChEBI" id="CHEBI:58272"/>
    </ligand>
</feature>
<feature type="binding site" evidence="7 8">
    <location>
        <begin position="61"/>
        <end position="64"/>
    </location>
    <ligand>
        <name>substrate</name>
    </ligand>
</feature>
<dbReference type="Pfam" id="PF00162">
    <property type="entry name" value="PGK"/>
    <property type="match status" value="1"/>
</dbReference>
<organism evidence="11 12">
    <name type="scientific">Candidatus Wolfebacteria bacterium RIFOXYB1_FULL_54_12</name>
    <dbReference type="NCBI Taxonomy" id="1802559"/>
    <lineage>
        <taxon>Bacteria</taxon>
        <taxon>Candidatus Wolfeibacteriota</taxon>
    </lineage>
</organism>
<comment type="caution">
    <text evidence="7">Lacks conserved residue(s) required for the propagation of feature annotation.</text>
</comment>
<dbReference type="AlphaFoldDB" id="A0A1F8DXJ7"/>
<keyword evidence="7" id="KW-0963">Cytoplasm</keyword>
<dbReference type="HAMAP" id="MF_00145">
    <property type="entry name" value="Phosphoglyc_kinase"/>
    <property type="match status" value="1"/>
</dbReference>
<dbReference type="GO" id="GO:0006094">
    <property type="term" value="P:gluconeogenesis"/>
    <property type="evidence" value="ECO:0007669"/>
    <property type="project" value="TreeGrafter"/>
</dbReference>
<comment type="similarity">
    <text evidence="7 10">Belongs to the phosphoglycerate kinase family.</text>
</comment>
<dbReference type="InterPro" id="IPR036043">
    <property type="entry name" value="Phosphoglycerate_kinase_sf"/>
</dbReference>
<sequence>MKNLSALYDRNLSEEIVIVRIDLNINNKTLRANGSHLRVTSIVPTIRFLTKRGAKVVLVSHRGRPAGVTDNRQPITNNIKEFGLKPFAKILGGLLKKDVTFIPHDTKEYRLFSDASAEKIRKAPNGSVFLLENMRFFAGEEKNDSAVVRPLAELGTFYVNDAFAVSHRKNASVVAITKLLPSCAGLLLEREVFHMDEAINNYKHPLVVILGGAKMTDKMGLIKRFIGKADYFLAGGGVANTFFAADGLPIGDSIYEAHMIPVAKKIIKTNKVIVPMDVVISERKIVDNGAGTTDEWVEIIKNAKTIIWNGPVGVIENKKFAKGSIAIAQAIAKSKAFSVVGGGETALAFAGIPLKKNTFLSTGGGAMLEYLSGIKLPGIEALREKKGKGRKK</sequence>
<dbReference type="GO" id="GO:0005524">
    <property type="term" value="F:ATP binding"/>
    <property type="evidence" value="ECO:0007669"/>
    <property type="project" value="UniProtKB-KW"/>
</dbReference>
<dbReference type="InterPro" id="IPR001576">
    <property type="entry name" value="Phosphoglycerate_kinase"/>
</dbReference>
<keyword evidence="4 7" id="KW-0547">Nucleotide-binding</keyword>
<proteinExistence type="inferred from homology"/>
<feature type="binding site" evidence="8">
    <location>
        <position position="38"/>
    </location>
    <ligand>
        <name>(2R)-3-phosphoglycerate</name>
        <dbReference type="ChEBI" id="CHEBI:58272"/>
    </ligand>
</feature>
<feature type="binding site" evidence="7 9">
    <location>
        <position position="218"/>
    </location>
    <ligand>
        <name>ATP</name>
        <dbReference type="ChEBI" id="CHEBI:30616"/>
    </ligand>
</feature>
<feature type="binding site" evidence="7 8">
    <location>
        <begin position="22"/>
        <end position="24"/>
    </location>
    <ligand>
        <name>substrate</name>
    </ligand>
</feature>
<dbReference type="InterPro" id="IPR015824">
    <property type="entry name" value="Phosphoglycerate_kinase_N"/>
</dbReference>
<keyword evidence="7" id="KW-0324">Glycolysis</keyword>
<evidence type="ECO:0000256" key="7">
    <source>
        <dbReference type="HAMAP-Rule" id="MF_00145"/>
    </source>
</evidence>
<comment type="caution">
    <text evidence="11">The sequence shown here is derived from an EMBL/GenBank/DDBJ whole genome shotgun (WGS) entry which is preliminary data.</text>
</comment>
<accession>A0A1F8DXJ7</accession>
<dbReference type="PIRSF" id="PIRSF000724">
    <property type="entry name" value="Pgk"/>
    <property type="match status" value="1"/>
</dbReference>
<feature type="binding site" evidence="7">
    <location>
        <position position="168"/>
    </location>
    <ligand>
        <name>substrate</name>
    </ligand>
</feature>
<reference evidence="11 12" key="1">
    <citation type="journal article" date="2016" name="Nat. Commun.">
        <title>Thousands of microbial genomes shed light on interconnected biogeochemical processes in an aquifer system.</title>
        <authorList>
            <person name="Anantharaman K."/>
            <person name="Brown C.T."/>
            <person name="Hug L.A."/>
            <person name="Sharon I."/>
            <person name="Castelle C.J."/>
            <person name="Probst A.J."/>
            <person name="Thomas B.C."/>
            <person name="Singh A."/>
            <person name="Wilkins M.J."/>
            <person name="Karaoz U."/>
            <person name="Brodie E.L."/>
            <person name="Williams K.H."/>
            <person name="Hubbard S.S."/>
            <person name="Banfield J.F."/>
        </authorList>
    </citation>
    <scope>NUCLEOTIDE SEQUENCE [LARGE SCALE GENOMIC DNA]</scope>
</reference>
<keyword evidence="6 7" id="KW-0067">ATP-binding</keyword>
<evidence type="ECO:0000256" key="1">
    <source>
        <dbReference type="ARBA" id="ARBA00000642"/>
    </source>
</evidence>
<dbReference type="PRINTS" id="PR00477">
    <property type="entry name" value="PHGLYCKINASE"/>
</dbReference>
<evidence type="ECO:0000256" key="2">
    <source>
        <dbReference type="ARBA" id="ARBA00013061"/>
    </source>
</evidence>
<keyword evidence="3 7" id="KW-0808">Transferase</keyword>
<feature type="binding site" evidence="7">
    <location>
        <position position="38"/>
    </location>
    <ligand>
        <name>substrate</name>
    </ligand>
</feature>
<evidence type="ECO:0000256" key="4">
    <source>
        <dbReference type="ARBA" id="ARBA00022741"/>
    </source>
</evidence>
<gene>
    <name evidence="7" type="primary">pgk</name>
    <name evidence="11" type="ORF">A2372_02570</name>
</gene>
<protein>
    <recommendedName>
        <fullName evidence="2 7">Phosphoglycerate kinase</fullName>
        <ecNumber evidence="2 7">2.7.2.3</ecNumber>
    </recommendedName>
</protein>
<dbReference type="Proteomes" id="UP000176422">
    <property type="component" value="Unassembled WGS sequence"/>
</dbReference>
<dbReference type="PANTHER" id="PTHR11406:SF23">
    <property type="entry name" value="PHOSPHOGLYCERATE KINASE 1, CHLOROPLASTIC-RELATED"/>
    <property type="match status" value="1"/>
</dbReference>
<evidence type="ECO:0000256" key="9">
    <source>
        <dbReference type="PIRSR" id="PIRSR000724-2"/>
    </source>
</evidence>
<evidence type="ECO:0000256" key="6">
    <source>
        <dbReference type="ARBA" id="ARBA00022840"/>
    </source>
</evidence>
<dbReference type="PANTHER" id="PTHR11406">
    <property type="entry name" value="PHOSPHOGLYCERATE KINASE"/>
    <property type="match status" value="1"/>
</dbReference>
<dbReference type="UniPathway" id="UPA00109">
    <property type="reaction ID" value="UER00185"/>
</dbReference>
<evidence type="ECO:0000256" key="5">
    <source>
        <dbReference type="ARBA" id="ARBA00022777"/>
    </source>
</evidence>
<evidence type="ECO:0000256" key="8">
    <source>
        <dbReference type="PIRSR" id="PIRSR000724-1"/>
    </source>
</evidence>
<dbReference type="GO" id="GO:0006096">
    <property type="term" value="P:glycolytic process"/>
    <property type="evidence" value="ECO:0007669"/>
    <property type="project" value="UniProtKB-UniRule"/>
</dbReference>
<keyword evidence="5 7" id="KW-0418">Kinase</keyword>
<comment type="subcellular location">
    <subcellularLocation>
        <location evidence="7">Cytoplasm</location>
    </subcellularLocation>
</comment>
<dbReference type="GO" id="GO:0004618">
    <property type="term" value="F:phosphoglycerate kinase activity"/>
    <property type="evidence" value="ECO:0007669"/>
    <property type="project" value="UniProtKB-UniRule"/>
</dbReference>